<dbReference type="SMART" id="SM00267">
    <property type="entry name" value="GGDEF"/>
    <property type="match status" value="1"/>
</dbReference>
<dbReference type="Pfam" id="PF00990">
    <property type="entry name" value="GGDEF"/>
    <property type="match status" value="1"/>
</dbReference>
<dbReference type="InterPro" id="IPR043128">
    <property type="entry name" value="Rev_trsase/Diguanyl_cyclase"/>
</dbReference>
<evidence type="ECO:0000256" key="6">
    <source>
        <dbReference type="SAM" id="SignalP"/>
    </source>
</evidence>
<dbReference type="InterPro" id="IPR001638">
    <property type="entry name" value="Solute-binding_3/MltF_N"/>
</dbReference>
<dbReference type="NCBIfam" id="TIGR00254">
    <property type="entry name" value="GGDEF"/>
    <property type="match status" value="1"/>
</dbReference>
<dbReference type="InterPro" id="IPR000160">
    <property type="entry name" value="GGDEF_dom"/>
</dbReference>
<evidence type="ECO:0000313" key="8">
    <source>
        <dbReference type="EMBL" id="TXX64040.1"/>
    </source>
</evidence>
<evidence type="ECO:0000313" key="9">
    <source>
        <dbReference type="Proteomes" id="UP000323819"/>
    </source>
</evidence>
<dbReference type="InterPro" id="IPR050469">
    <property type="entry name" value="Diguanylate_Cyclase"/>
</dbReference>
<feature type="domain" description="GGDEF" evidence="7">
    <location>
        <begin position="328"/>
        <end position="459"/>
    </location>
</feature>
<dbReference type="AlphaFoldDB" id="A0ABD7SGW0"/>
<protein>
    <recommendedName>
        <fullName evidence="2">diguanylate cyclase</fullName>
        <ecNumber evidence="2">2.7.7.65</ecNumber>
    </recommendedName>
</protein>
<dbReference type="PROSITE" id="PS50887">
    <property type="entry name" value="GGDEF"/>
    <property type="match status" value="1"/>
</dbReference>
<dbReference type="PANTHER" id="PTHR45138">
    <property type="entry name" value="REGULATORY COMPONENTS OF SENSORY TRANSDUCTION SYSTEM"/>
    <property type="match status" value="1"/>
</dbReference>
<dbReference type="Gene3D" id="3.40.190.10">
    <property type="entry name" value="Periplasmic binding protein-like II"/>
    <property type="match status" value="2"/>
</dbReference>
<reference evidence="8 9" key="1">
    <citation type="submission" date="2019-06" db="EMBL/GenBank/DDBJ databases">
        <title>Vibrio cholerae phylogeny based on whole-genome sequencing reveals genetic diversity and population strucutre.</title>
        <authorList>
            <person name="Zhiqiu Y."/>
            <person name="Bin L."/>
            <person name="Lingyan J."/>
        </authorList>
    </citation>
    <scope>NUCLEOTIDE SEQUENCE [LARGE SCALE GENOMIC DNA]</scope>
    <source>
        <strain evidence="8 9">N2814</strain>
    </source>
</reference>
<dbReference type="GO" id="GO:0052621">
    <property type="term" value="F:diguanylate cyclase activity"/>
    <property type="evidence" value="ECO:0007669"/>
    <property type="project" value="UniProtKB-EC"/>
</dbReference>
<dbReference type="SUPFAM" id="SSF55073">
    <property type="entry name" value="Nucleotide cyclase"/>
    <property type="match status" value="1"/>
</dbReference>
<sequence length="461" mass="52323">MNKVPLLICLTVGVLLYHSDLYAQSVSTPHLVIATTDSWHPYSYTNAKGEPMGVLVNFWQEYAEKTGVSVEFKVTNWQQSLNNVLTGKADAHIGMVRSDKREQSFDFIEPFFSIDTKLYFNRALLEQISVKDFLEGFNQHPVGVLYGGYQQDYMQTHYPYVKLATYTNNQQMMEEALAGRLKAFVADTQVTNYFLNLGNKPGKILPVQHLYTGVLYPAIAKGSPHFKELAQGFALFNQEDKSRILNRWMHYSVETVYPRFLIPSLVAFVLIVLSSYIVILKRSVAEQTKQLREMNAQLITLSNTDSLTNIHNRRYFMMQLNNIQKTQCGITLIIFDLDNFKSINDNFGHDLGDQVIQFVARQAKKLISNDQTIARIGGEEFAVIASFPTVETAENFAQTLVTTIREQSRTTFPQLGLVTVSIGLAYYPKPQESYDLVSADNALYQAKNAGKDRVVSIIEQH</sequence>
<proteinExistence type="predicted"/>
<dbReference type="EC" id="2.7.7.65" evidence="2"/>
<organism evidence="8 9">
    <name type="scientific">Vibrio cholerae</name>
    <dbReference type="NCBI Taxonomy" id="666"/>
    <lineage>
        <taxon>Bacteria</taxon>
        <taxon>Pseudomonadati</taxon>
        <taxon>Pseudomonadota</taxon>
        <taxon>Gammaproteobacteria</taxon>
        <taxon>Vibrionales</taxon>
        <taxon>Vibrionaceae</taxon>
        <taxon>Vibrio</taxon>
    </lineage>
</organism>
<comment type="cofactor">
    <cofactor evidence="1">
        <name>Mg(2+)</name>
        <dbReference type="ChEBI" id="CHEBI:18420"/>
    </cofactor>
</comment>
<keyword evidence="5" id="KW-0472">Membrane</keyword>
<keyword evidence="5" id="KW-0812">Transmembrane</keyword>
<dbReference type="Pfam" id="PF00497">
    <property type="entry name" value="SBP_bac_3"/>
    <property type="match status" value="1"/>
</dbReference>
<dbReference type="CDD" id="cd13706">
    <property type="entry name" value="PBP2_HisK_like_1"/>
    <property type="match status" value="1"/>
</dbReference>
<keyword evidence="5" id="KW-1133">Transmembrane helix</keyword>
<comment type="caution">
    <text evidence="8">The sequence shown here is derived from an EMBL/GenBank/DDBJ whole genome shotgun (WGS) entry which is preliminary data.</text>
</comment>
<feature type="transmembrane region" description="Helical" evidence="5">
    <location>
        <begin position="260"/>
        <end position="280"/>
    </location>
</feature>
<dbReference type="Gene3D" id="3.30.70.270">
    <property type="match status" value="1"/>
</dbReference>
<feature type="signal peptide" evidence="6">
    <location>
        <begin position="1"/>
        <end position="23"/>
    </location>
</feature>
<evidence type="ECO:0000256" key="1">
    <source>
        <dbReference type="ARBA" id="ARBA00001946"/>
    </source>
</evidence>
<dbReference type="Proteomes" id="UP000323819">
    <property type="component" value="Unassembled WGS sequence"/>
</dbReference>
<dbReference type="FunFam" id="3.30.70.270:FF:000001">
    <property type="entry name" value="Diguanylate cyclase domain protein"/>
    <property type="match status" value="1"/>
</dbReference>
<feature type="chain" id="PRO_5044752251" description="diguanylate cyclase" evidence="6">
    <location>
        <begin position="24"/>
        <end position="461"/>
    </location>
</feature>
<feature type="coiled-coil region" evidence="4">
    <location>
        <begin position="277"/>
        <end position="304"/>
    </location>
</feature>
<dbReference type="PANTHER" id="PTHR45138:SF9">
    <property type="entry name" value="DIGUANYLATE CYCLASE DGCM-RELATED"/>
    <property type="match status" value="1"/>
</dbReference>
<evidence type="ECO:0000256" key="2">
    <source>
        <dbReference type="ARBA" id="ARBA00012528"/>
    </source>
</evidence>
<dbReference type="EMBL" id="VSIJ01000037">
    <property type="protein sequence ID" value="TXX64040.1"/>
    <property type="molecule type" value="Genomic_DNA"/>
</dbReference>
<dbReference type="SMART" id="SM00062">
    <property type="entry name" value="PBPb"/>
    <property type="match status" value="1"/>
</dbReference>
<comment type="catalytic activity">
    <reaction evidence="3">
        <text>2 GTP = 3',3'-c-di-GMP + 2 diphosphate</text>
        <dbReference type="Rhea" id="RHEA:24898"/>
        <dbReference type="ChEBI" id="CHEBI:33019"/>
        <dbReference type="ChEBI" id="CHEBI:37565"/>
        <dbReference type="ChEBI" id="CHEBI:58805"/>
        <dbReference type="EC" id="2.7.7.65"/>
    </reaction>
</comment>
<keyword evidence="6" id="KW-0732">Signal</keyword>
<dbReference type="InterPro" id="IPR029787">
    <property type="entry name" value="Nucleotide_cyclase"/>
</dbReference>
<keyword evidence="4" id="KW-0175">Coiled coil</keyword>
<evidence type="ECO:0000256" key="5">
    <source>
        <dbReference type="SAM" id="Phobius"/>
    </source>
</evidence>
<dbReference type="CDD" id="cd01949">
    <property type="entry name" value="GGDEF"/>
    <property type="match status" value="1"/>
</dbReference>
<accession>A0ABD7SGW0</accession>
<dbReference type="SUPFAM" id="SSF53850">
    <property type="entry name" value="Periplasmic binding protein-like II"/>
    <property type="match status" value="1"/>
</dbReference>
<evidence type="ECO:0000256" key="3">
    <source>
        <dbReference type="ARBA" id="ARBA00034247"/>
    </source>
</evidence>
<name>A0ABD7SGW0_VIBCL</name>
<evidence type="ECO:0000259" key="7">
    <source>
        <dbReference type="PROSITE" id="PS50887"/>
    </source>
</evidence>
<gene>
    <name evidence="8" type="ORF">FXF03_20400</name>
</gene>
<evidence type="ECO:0000256" key="4">
    <source>
        <dbReference type="SAM" id="Coils"/>
    </source>
</evidence>